<protein>
    <submittedName>
        <fullName evidence="1">Uncharacterized protein</fullName>
    </submittedName>
</protein>
<accession>A0A8J3J1B2</accession>
<comment type="caution">
    <text evidence="1">The sequence shown here is derived from an EMBL/GenBank/DDBJ whole genome shotgun (WGS) entry which is preliminary data.</text>
</comment>
<dbReference type="Proteomes" id="UP000597444">
    <property type="component" value="Unassembled WGS sequence"/>
</dbReference>
<evidence type="ECO:0000313" key="2">
    <source>
        <dbReference type="Proteomes" id="UP000597444"/>
    </source>
</evidence>
<evidence type="ECO:0000313" key="1">
    <source>
        <dbReference type="EMBL" id="GHP00471.1"/>
    </source>
</evidence>
<organism evidence="1 2">
    <name type="scientific">Reticulibacter mediterranei</name>
    <dbReference type="NCBI Taxonomy" id="2778369"/>
    <lineage>
        <taxon>Bacteria</taxon>
        <taxon>Bacillati</taxon>
        <taxon>Chloroflexota</taxon>
        <taxon>Ktedonobacteria</taxon>
        <taxon>Ktedonobacterales</taxon>
        <taxon>Reticulibacteraceae</taxon>
        <taxon>Reticulibacter</taxon>
    </lineage>
</organism>
<dbReference type="AlphaFoldDB" id="A0A8J3J1B2"/>
<dbReference type="InterPro" id="IPR032710">
    <property type="entry name" value="NTF2-like_dom_sf"/>
</dbReference>
<name>A0A8J3J1B2_9CHLR</name>
<sequence length="167" mass="19092">MMNAHDLDFDTIKPLDLNNGALTPGSQTTPFSTLLWAVVSGDLATVEALITDDIEWGLMPYNKVLKGKEEVIPWFRAASADQKKPIVITNVATKDWGVFEYWNIGTLSEEVITFGTTQNWPWPKDPKNFLGRKYRVAQCFVYHVNPEEKIDFMRQYLDTGSVWAQFQ</sequence>
<gene>
    <name evidence="1" type="ORF">KSF_105180</name>
</gene>
<proteinExistence type="predicted"/>
<dbReference type="Gene3D" id="3.10.450.50">
    <property type="match status" value="1"/>
</dbReference>
<dbReference type="RefSeq" id="WP_220210968.1">
    <property type="nucleotide sequence ID" value="NZ_BNJK01000002.1"/>
</dbReference>
<dbReference type="EMBL" id="BNJK01000002">
    <property type="protein sequence ID" value="GHP00471.1"/>
    <property type="molecule type" value="Genomic_DNA"/>
</dbReference>
<reference evidence="1" key="1">
    <citation type="submission" date="2020-10" db="EMBL/GenBank/DDBJ databases">
        <title>Taxonomic study of unclassified bacteria belonging to the class Ktedonobacteria.</title>
        <authorList>
            <person name="Yabe S."/>
            <person name="Wang C.M."/>
            <person name="Zheng Y."/>
            <person name="Sakai Y."/>
            <person name="Cavaletti L."/>
            <person name="Monciardini P."/>
            <person name="Donadio S."/>
        </authorList>
    </citation>
    <scope>NUCLEOTIDE SEQUENCE</scope>
    <source>
        <strain evidence="1">ID150040</strain>
    </source>
</reference>
<dbReference type="SUPFAM" id="SSF54427">
    <property type="entry name" value="NTF2-like"/>
    <property type="match status" value="1"/>
</dbReference>
<keyword evidence="2" id="KW-1185">Reference proteome</keyword>